<organism evidence="3 4">
    <name type="scientific">Herbaspirillum hiltneri N3</name>
    <dbReference type="NCBI Taxonomy" id="1262470"/>
    <lineage>
        <taxon>Bacteria</taxon>
        <taxon>Pseudomonadati</taxon>
        <taxon>Pseudomonadota</taxon>
        <taxon>Betaproteobacteria</taxon>
        <taxon>Burkholderiales</taxon>
        <taxon>Oxalobacteraceae</taxon>
        <taxon>Herbaspirillum</taxon>
    </lineage>
</organism>
<reference evidence="4" key="1">
    <citation type="journal article" date="2015" name="Genome Announc.">
        <title>Complete Genome Sequence of Herbaspirillum hiltneri N3 (DSM 17495), Isolated from Surface-Sterilized Wheat Roots.</title>
        <authorList>
            <person name="Guizelini D."/>
            <person name="Saizaki P.M."/>
            <person name="Coimbra N.A."/>
            <person name="Weiss V.A."/>
            <person name="Faoro H."/>
            <person name="Sfeir M.Z."/>
            <person name="Baura V.A."/>
            <person name="Monteiro R.A."/>
            <person name="Chubatsu L.S."/>
            <person name="Souza E.M."/>
            <person name="Cruz L.M."/>
            <person name="Pedrosa F.O."/>
            <person name="Raittz R.T."/>
            <person name="Marchaukoski J.N."/>
            <person name="Steffens M.B."/>
        </authorList>
    </citation>
    <scope>NUCLEOTIDE SEQUENCE [LARGE SCALE GENOMIC DNA]</scope>
    <source>
        <strain evidence="4">N3</strain>
    </source>
</reference>
<evidence type="ECO:0000259" key="2">
    <source>
        <dbReference type="Pfam" id="PF12395"/>
    </source>
</evidence>
<dbReference type="InterPro" id="IPR022123">
    <property type="entry name" value="DUF3658"/>
</dbReference>
<dbReference type="RefSeq" id="WP_053198586.1">
    <property type="nucleotide sequence ID" value="NZ_CP011409.1"/>
</dbReference>
<name>A0ABM5V2I1_9BURK</name>
<dbReference type="Proteomes" id="UP000063429">
    <property type="component" value="Chromosome"/>
</dbReference>
<evidence type="ECO:0000313" key="3">
    <source>
        <dbReference type="EMBL" id="AKZ63742.1"/>
    </source>
</evidence>
<dbReference type="Pfam" id="PF12395">
    <property type="entry name" value="DUF3658"/>
    <property type="match status" value="1"/>
</dbReference>
<gene>
    <name evidence="3" type="ORF">F506_14665</name>
</gene>
<evidence type="ECO:0008006" key="5">
    <source>
        <dbReference type="Google" id="ProtNLM"/>
    </source>
</evidence>
<dbReference type="Pfam" id="PF08874">
    <property type="entry name" value="DUF1835"/>
    <property type="match status" value="1"/>
</dbReference>
<keyword evidence="4" id="KW-1185">Reference proteome</keyword>
<proteinExistence type="predicted"/>
<protein>
    <recommendedName>
        <fullName evidence="5">DUF1835 domain-containing protein</fullName>
    </recommendedName>
</protein>
<accession>A0ABM5V2I1</accession>
<feature type="domain" description="DUF3658" evidence="2">
    <location>
        <begin position="139"/>
        <end position="241"/>
    </location>
</feature>
<feature type="domain" description="DUF1835" evidence="1">
    <location>
        <begin position="16"/>
        <end position="116"/>
    </location>
</feature>
<sequence>MTEFHVVSFVGTADAMRIAFPDAHVFCAWDDYSVGPLDDGHGRADFWRRMAQGYSRECMAESTDCFAPWHEMKSVLAGADCSRIFIWHSGSGSEQVFLRMACSWLGELDHALLAVRTPACGGVHSTAAWPPGQLRKFIANAVPVSRLQREEYAREFAAISAQPEMLRECDESGHLHCRPMNVHDDLLLACCSGQWQRAVAVVGEAMGRVDQRNAQGDVFWSSRLQYLVDSGRIEADGERVALGAYRVRLR</sequence>
<evidence type="ECO:0000313" key="4">
    <source>
        <dbReference type="Proteomes" id="UP000063429"/>
    </source>
</evidence>
<evidence type="ECO:0000259" key="1">
    <source>
        <dbReference type="Pfam" id="PF08874"/>
    </source>
</evidence>
<dbReference type="EMBL" id="CP011409">
    <property type="protein sequence ID" value="AKZ63742.1"/>
    <property type="molecule type" value="Genomic_DNA"/>
</dbReference>
<dbReference type="InterPro" id="IPR014973">
    <property type="entry name" value="DUF1835"/>
</dbReference>